<protein>
    <submittedName>
        <fullName evidence="2">DUF4440 domain-containing protein</fullName>
    </submittedName>
</protein>
<name>A0A2N7W3X7_9BURK</name>
<organism evidence="2 3">
    <name type="scientific">Trinickia soli</name>
    <dbReference type="NCBI Taxonomy" id="380675"/>
    <lineage>
        <taxon>Bacteria</taxon>
        <taxon>Pseudomonadati</taxon>
        <taxon>Pseudomonadota</taxon>
        <taxon>Betaproteobacteria</taxon>
        <taxon>Burkholderiales</taxon>
        <taxon>Burkholderiaceae</taxon>
        <taxon>Trinickia</taxon>
    </lineage>
</organism>
<dbReference type="Pfam" id="PF12680">
    <property type="entry name" value="SnoaL_2"/>
    <property type="match status" value="1"/>
</dbReference>
<dbReference type="InterPro" id="IPR032710">
    <property type="entry name" value="NTF2-like_dom_sf"/>
</dbReference>
<gene>
    <name evidence="2" type="ORF">C0Z19_14865</name>
</gene>
<dbReference type="Gene3D" id="3.10.450.50">
    <property type="match status" value="1"/>
</dbReference>
<keyword evidence="3" id="KW-1185">Reference proteome</keyword>
<dbReference type="EMBL" id="PNYB01000011">
    <property type="protein sequence ID" value="PMS24100.1"/>
    <property type="molecule type" value="Genomic_DNA"/>
</dbReference>
<dbReference type="Proteomes" id="UP000235347">
    <property type="component" value="Unassembled WGS sequence"/>
</dbReference>
<accession>A0A2N7W3X7</accession>
<feature type="domain" description="SnoaL-like" evidence="1">
    <location>
        <begin position="17"/>
        <end position="120"/>
    </location>
</feature>
<dbReference type="RefSeq" id="WP_102610587.1">
    <property type="nucleotide sequence ID" value="NZ_CADIKD010000013.1"/>
</dbReference>
<proteinExistence type="predicted"/>
<evidence type="ECO:0000313" key="2">
    <source>
        <dbReference type="EMBL" id="PMS24100.1"/>
    </source>
</evidence>
<dbReference type="AlphaFoldDB" id="A0A2N7W3X7"/>
<sequence>MTETSIAPCAVTADTLAAFSDAFNRHDATALMGFMTEDCVFDAAAGPDVYGTRFVGRDAVRMAFEAVFAAFPDAHWGNGRHYVVGDRGVSEWVFSGTHTEGWRIEAEGCDLFEFRDGLIAVKRAFRKERPKQASAN</sequence>
<dbReference type="SUPFAM" id="SSF54427">
    <property type="entry name" value="NTF2-like"/>
    <property type="match status" value="1"/>
</dbReference>
<dbReference type="InterPro" id="IPR037401">
    <property type="entry name" value="SnoaL-like"/>
</dbReference>
<evidence type="ECO:0000313" key="3">
    <source>
        <dbReference type="Proteomes" id="UP000235347"/>
    </source>
</evidence>
<evidence type="ECO:0000259" key="1">
    <source>
        <dbReference type="Pfam" id="PF12680"/>
    </source>
</evidence>
<comment type="caution">
    <text evidence="2">The sequence shown here is derived from an EMBL/GenBank/DDBJ whole genome shotgun (WGS) entry which is preliminary data.</text>
</comment>
<reference evidence="2 3" key="1">
    <citation type="submission" date="2018-01" db="EMBL/GenBank/DDBJ databases">
        <title>Whole genome analyses suggest that Burkholderia sensu lato contains two further novel genera in the rhizoxinica-symbiotica group Mycetohabitans gen. nov., and Trinickia gen. nov.: implications for the evolution of diazotrophy and nodulation in the Burkholderiaceae.</title>
        <authorList>
            <person name="Estrada-de los Santos P."/>
            <person name="Palmer M."/>
            <person name="Chavez-Ramirez B."/>
            <person name="Beukes C."/>
            <person name="Steenkamp E.T."/>
            <person name="Hirsch A.M."/>
            <person name="Manyaka P."/>
            <person name="Maluk M."/>
            <person name="Lafos M."/>
            <person name="Crook M."/>
            <person name="Gross E."/>
            <person name="Simon M.F."/>
            <person name="Bueno dos Reis Junior F."/>
            <person name="Poole P.S."/>
            <person name="Venter S.N."/>
            <person name="James E.K."/>
        </authorList>
    </citation>
    <scope>NUCLEOTIDE SEQUENCE [LARGE SCALE GENOMIC DNA]</scope>
    <source>
        <strain evidence="2 3">GP25-8</strain>
    </source>
</reference>